<dbReference type="OrthoDB" id="1623656at2"/>
<proteinExistence type="predicted"/>
<accession>D3LUX9</accession>
<protein>
    <submittedName>
        <fullName evidence="1">Tetratricopeptide repeat protein</fullName>
    </submittedName>
</protein>
<dbReference type="EMBL" id="AFIJ01000033">
    <property type="protein sequence ID" value="EGL39737.1"/>
    <property type="molecule type" value="Genomic_DNA"/>
</dbReference>
<dbReference type="Gene3D" id="1.25.40.10">
    <property type="entry name" value="Tetratricopeptide repeat domain"/>
    <property type="match status" value="1"/>
</dbReference>
<evidence type="ECO:0000313" key="2">
    <source>
        <dbReference type="EMBL" id="EGL39737.1"/>
    </source>
</evidence>
<dbReference type="RefSeq" id="WP_007391342.1">
    <property type="nucleotide sequence ID" value="NZ_ADGP01000019.1"/>
</dbReference>
<dbReference type="SUPFAM" id="SSF48452">
    <property type="entry name" value="TPR-like"/>
    <property type="match status" value="1"/>
</dbReference>
<dbReference type="Proteomes" id="UP000004018">
    <property type="component" value="Unassembled WGS sequence"/>
</dbReference>
<evidence type="ECO:0000313" key="4">
    <source>
        <dbReference type="Proteomes" id="UP000004018"/>
    </source>
</evidence>
<reference evidence="1" key="2">
    <citation type="submission" date="2009-12" db="EMBL/GenBank/DDBJ databases">
        <authorList>
            <person name="Madupu R."/>
            <person name="Durkin A.S."/>
            <person name="Torralba M."/>
            <person name="Methe B."/>
            <person name="Sutton G.G."/>
            <person name="Strausberg R.L."/>
            <person name="Nelson K.E."/>
        </authorList>
    </citation>
    <scope>NUCLEOTIDE SEQUENCE</scope>
    <source>
        <strain evidence="1">28L</strain>
    </source>
</reference>
<evidence type="ECO:0000313" key="1">
    <source>
        <dbReference type="EMBL" id="EFD94128.1"/>
    </source>
</evidence>
<name>D3LUX9_9FIRM</name>
<organism evidence="1 3">
    <name type="scientific">Megasphaera lornae</name>
    <dbReference type="NCBI Taxonomy" id="1000568"/>
    <lineage>
        <taxon>Bacteria</taxon>
        <taxon>Bacillati</taxon>
        <taxon>Bacillota</taxon>
        <taxon>Negativicutes</taxon>
        <taxon>Veillonellales</taxon>
        <taxon>Veillonellaceae</taxon>
        <taxon>Megasphaera</taxon>
    </lineage>
</organism>
<reference evidence="3" key="1">
    <citation type="submission" date="2009-12" db="EMBL/GenBank/DDBJ databases">
        <title>Sequence of Clostridiales genomosp. BVAB3 str. UPII9-5.</title>
        <authorList>
            <person name="Madupu R."/>
            <person name="Durkin A.S."/>
            <person name="Torralba M."/>
            <person name="Methe B."/>
            <person name="Sutton G.G."/>
            <person name="Strausberg R.L."/>
            <person name="Nelson K.E."/>
        </authorList>
    </citation>
    <scope>NUCLEOTIDE SEQUENCE [LARGE SCALE GENOMIC DNA]</scope>
    <source>
        <strain evidence="3">28L</strain>
    </source>
</reference>
<dbReference type="EMBL" id="ADGP01000019">
    <property type="protein sequence ID" value="EFD94128.1"/>
    <property type="molecule type" value="Genomic_DNA"/>
</dbReference>
<reference evidence="2 4" key="3">
    <citation type="submission" date="2011-04" db="EMBL/GenBank/DDBJ databases">
        <authorList>
            <person name="Harkins D.M."/>
            <person name="Madupu R."/>
            <person name="Durkin A.S."/>
            <person name="Torralba M."/>
            <person name="Methe B."/>
            <person name="Sutton G.G."/>
            <person name="Nelson K.E."/>
        </authorList>
    </citation>
    <scope>NUCLEOTIDE SEQUENCE [LARGE SCALE GENOMIC DNA]</scope>
    <source>
        <strain evidence="2 4">UPII 199-6</strain>
    </source>
</reference>
<dbReference type="eggNOG" id="COG0457">
    <property type="taxonomic scope" value="Bacteria"/>
</dbReference>
<dbReference type="InterPro" id="IPR011990">
    <property type="entry name" value="TPR-like_helical_dom_sf"/>
</dbReference>
<dbReference type="STRING" id="699218.HMPREF0889_1678"/>
<dbReference type="AlphaFoldDB" id="D3LUX9"/>
<comment type="caution">
    <text evidence="1">The sequence shown here is derived from an EMBL/GenBank/DDBJ whole genome shotgun (WGS) entry which is preliminary data.</text>
</comment>
<sequence>MRNDNAKTDYTAIVAAYAKQDRRHWRRQDYYTYAYSLQKLRQYEAGHGVAREGLLRWPQDERLGRVYGWCVYYAYILPFRREAGNRDVYFRAVRSILQYCRQSPYTPYERTVWHLLQTFQGDPHLSHAERDRYISALDPELLAANACHADGEGILSCTQSPREKWYALKTKYAVKLKQYDRCIALCEEALRRFPECHNNNDIWFSYRIAYCHLLQGQTDRSEREFQALLRYSRHWIVYRGLMYAAVRKKDDRKALQYGSMAMLAPGEVTAKIHVLTELATLLRNRQDMQTAYWHEAWTVYWREKKHWHMEEALRQRVRQSPFPVLTPDELQTALFSFWRTTAHAGEPLYTGSIARLLPAETGGFVRLYTGEEFFFGKEETARHPWHKGQPVTFYLSCPEGGAAARRAVHIQSLPDGSVDKGVGI</sequence>
<evidence type="ECO:0000313" key="3">
    <source>
        <dbReference type="Proteomes" id="UP000003242"/>
    </source>
</evidence>
<keyword evidence="4" id="KW-1185">Reference proteome</keyword>
<gene>
    <name evidence="1" type="ORF">HMPREF0889_1678</name>
    <name evidence="2" type="ORF">HMPREF1039_0969</name>
</gene>
<dbReference type="Proteomes" id="UP000003242">
    <property type="component" value="Unassembled WGS sequence"/>
</dbReference>